<name>A0A131YE87_RHIAP</name>
<organism evidence="2">
    <name type="scientific">Rhipicephalus appendiculatus</name>
    <name type="common">Brown ear tick</name>
    <dbReference type="NCBI Taxonomy" id="34631"/>
    <lineage>
        <taxon>Eukaryota</taxon>
        <taxon>Metazoa</taxon>
        <taxon>Ecdysozoa</taxon>
        <taxon>Arthropoda</taxon>
        <taxon>Chelicerata</taxon>
        <taxon>Arachnida</taxon>
        <taxon>Acari</taxon>
        <taxon>Parasitiformes</taxon>
        <taxon>Ixodida</taxon>
        <taxon>Ixodoidea</taxon>
        <taxon>Ixodidae</taxon>
        <taxon>Rhipicephalinae</taxon>
        <taxon>Rhipicephalus</taxon>
        <taxon>Rhipicephalus</taxon>
    </lineage>
</organism>
<protein>
    <submittedName>
        <fullName evidence="2">Uncharacterized protein</fullName>
    </submittedName>
</protein>
<feature type="compositionally biased region" description="Basic and acidic residues" evidence="1">
    <location>
        <begin position="27"/>
        <end position="46"/>
    </location>
</feature>
<evidence type="ECO:0000313" key="2">
    <source>
        <dbReference type="EMBL" id="JAP77683.1"/>
    </source>
</evidence>
<feature type="region of interest" description="Disordered" evidence="1">
    <location>
        <begin position="19"/>
        <end position="48"/>
    </location>
</feature>
<accession>A0A131YE87</accession>
<dbReference type="AlphaFoldDB" id="A0A131YE87"/>
<proteinExistence type="predicted"/>
<evidence type="ECO:0000256" key="1">
    <source>
        <dbReference type="SAM" id="MobiDB-lite"/>
    </source>
</evidence>
<sequence length="139" mass="14867">MLPRAVLVRSRHCSGCLRVSTSAPGSHDVESDTSKSQERFGKHEASEVAFSPTRLEDITHNYTRASDDGAASVPAEHVGENTDAYQCGSNVNLYAHMQSNVPEPFEAESTEAPTSLNMPGGGGQSTSYMYLSGKRSSAK</sequence>
<dbReference type="EMBL" id="GEDV01010874">
    <property type="protein sequence ID" value="JAP77683.1"/>
    <property type="molecule type" value="Transcribed_RNA"/>
</dbReference>
<feature type="region of interest" description="Disordered" evidence="1">
    <location>
        <begin position="102"/>
        <end position="139"/>
    </location>
</feature>
<reference evidence="2" key="1">
    <citation type="journal article" date="2016" name="Ticks Tick Borne Dis.">
        <title>De novo assembly and annotation of the salivary gland transcriptome of Rhipicephalus appendiculatus male and female ticks during blood feeding.</title>
        <authorList>
            <person name="de Castro M.H."/>
            <person name="de Klerk D."/>
            <person name="Pienaar R."/>
            <person name="Latif A.A."/>
            <person name="Rees D.J."/>
            <person name="Mans B.J."/>
        </authorList>
    </citation>
    <scope>NUCLEOTIDE SEQUENCE</scope>
    <source>
        <tissue evidence="2">Salivary glands</tissue>
    </source>
</reference>